<proteinExistence type="inferred from homology"/>
<dbReference type="PROSITE" id="PS51192">
    <property type="entry name" value="HELICASE_ATP_BIND_1"/>
    <property type="match status" value="1"/>
</dbReference>
<evidence type="ECO:0000256" key="8">
    <source>
        <dbReference type="SAM" id="MobiDB-lite"/>
    </source>
</evidence>
<dbReference type="Pfam" id="PF00270">
    <property type="entry name" value="DEAD"/>
    <property type="match status" value="1"/>
</dbReference>
<evidence type="ECO:0000259" key="9">
    <source>
        <dbReference type="PROSITE" id="PS51192"/>
    </source>
</evidence>
<dbReference type="GO" id="GO:0005524">
    <property type="term" value="F:ATP binding"/>
    <property type="evidence" value="ECO:0007669"/>
    <property type="project" value="UniProtKB-KW"/>
</dbReference>
<dbReference type="SMART" id="SM00487">
    <property type="entry name" value="DEXDc"/>
    <property type="match status" value="1"/>
</dbReference>
<dbReference type="GO" id="GO:0009378">
    <property type="term" value="F:four-way junction helicase activity"/>
    <property type="evidence" value="ECO:0007669"/>
    <property type="project" value="TreeGrafter"/>
</dbReference>
<comment type="catalytic activity">
    <reaction evidence="7">
        <text>ATP + H2O = ADP + phosphate + H(+)</text>
        <dbReference type="Rhea" id="RHEA:13065"/>
        <dbReference type="ChEBI" id="CHEBI:15377"/>
        <dbReference type="ChEBI" id="CHEBI:15378"/>
        <dbReference type="ChEBI" id="CHEBI:30616"/>
        <dbReference type="ChEBI" id="CHEBI:43474"/>
        <dbReference type="ChEBI" id="CHEBI:456216"/>
    </reaction>
</comment>
<dbReference type="InterPro" id="IPR001650">
    <property type="entry name" value="Helicase_C-like"/>
</dbReference>
<dbReference type="CDD" id="cd17920">
    <property type="entry name" value="DEXHc_RecQ"/>
    <property type="match status" value="1"/>
</dbReference>
<dbReference type="InterPro" id="IPR032284">
    <property type="entry name" value="RecQ_Zn-bd"/>
</dbReference>
<feature type="region of interest" description="Disordered" evidence="8">
    <location>
        <begin position="543"/>
        <end position="584"/>
    </location>
</feature>
<feature type="region of interest" description="Disordered" evidence="8">
    <location>
        <begin position="519"/>
        <end position="538"/>
    </location>
</feature>
<dbReference type="InterPro" id="IPR011545">
    <property type="entry name" value="DEAD/DEAH_box_helicase_dom"/>
</dbReference>
<dbReference type="SUPFAM" id="SSF52540">
    <property type="entry name" value="P-loop containing nucleoside triphosphate hydrolases"/>
    <property type="match status" value="1"/>
</dbReference>
<dbReference type="EMBL" id="QOKY01000160">
    <property type="protein sequence ID" value="RMZ55584.1"/>
    <property type="molecule type" value="Genomic_DNA"/>
</dbReference>
<dbReference type="SMART" id="SM00490">
    <property type="entry name" value="HELICc"/>
    <property type="match status" value="1"/>
</dbReference>
<sequence>MATAGHEIGDPSDCLRAHWGHAEFRSLQREAVEATLQGRDVLVILPTGGGKSVTFQLPPLVARGVTIVITPLLALARDQVQAALDRGIEAAMWAGDTSDTARASIRSSVLAGRGDEGGLRLLYTTPESLRTPPMRELLQAAHEEGSLVSFAIDEAHCVSQWGHDFRPAYLELVNLRTLCPGVPVIAVTATATTPVQAGIKESLGMQDPIVFQGSFNRPNIQYSVRRKEVLGDGSREALLADLVAWLAPRAGQSGVIYARTRATCDWLAGALGDAGVDASSYHAGKDAPRRAAVQRDWMEGGCPVVVATIAFGMGIDKADVRWVVHWEVPSSLEGFYQESGRAGRDGLPCCSLLYASDKEMQEAARLERGERRGAMAEVAAIVQGLVQGARCRRKALLAYFGERRGTCCTPAQGEESCDVCTDAQAVRRMLGAVERKLERTACLAARVAAAMAATAGGYGNVGQTAVVDPSGYGGPVETTGFGGVEQSAAQTTDAGGFGGGAGPVAAEGGVIGGVPPASLPVSEGGPAHDAGAENPGLTAAREAGVPGQETTPATGADLQTQPGAGTAGGPDAQKSKGFCGCSVM</sequence>
<dbReference type="Pfam" id="PF00271">
    <property type="entry name" value="Helicase_C"/>
    <property type="match status" value="1"/>
</dbReference>
<evidence type="ECO:0000256" key="7">
    <source>
        <dbReference type="RuleBase" id="RU364117"/>
    </source>
</evidence>
<evidence type="ECO:0000256" key="5">
    <source>
        <dbReference type="ARBA" id="ARBA00022840"/>
    </source>
</evidence>
<evidence type="ECO:0000256" key="2">
    <source>
        <dbReference type="ARBA" id="ARBA00022741"/>
    </source>
</evidence>
<evidence type="ECO:0000256" key="4">
    <source>
        <dbReference type="ARBA" id="ARBA00022806"/>
    </source>
</evidence>
<dbReference type="GO" id="GO:0043138">
    <property type="term" value="F:3'-5' DNA helicase activity"/>
    <property type="evidence" value="ECO:0007669"/>
    <property type="project" value="UniProtKB-EC"/>
</dbReference>
<dbReference type="InterPro" id="IPR014001">
    <property type="entry name" value="Helicase_ATP-bd"/>
</dbReference>
<evidence type="ECO:0000313" key="11">
    <source>
        <dbReference type="EMBL" id="RMZ55584.1"/>
    </source>
</evidence>
<dbReference type="AlphaFoldDB" id="A0A3M7L0H9"/>
<dbReference type="GO" id="GO:0016887">
    <property type="term" value="F:ATP hydrolysis activity"/>
    <property type="evidence" value="ECO:0007669"/>
    <property type="project" value="RHEA"/>
</dbReference>
<dbReference type="EC" id="5.6.2.4" evidence="7"/>
<name>A0A3M7L0H9_AUXPR</name>
<dbReference type="GO" id="GO:0003676">
    <property type="term" value="F:nucleic acid binding"/>
    <property type="evidence" value="ECO:0007669"/>
    <property type="project" value="InterPro"/>
</dbReference>
<comment type="caution">
    <text evidence="11">The sequence shown here is derived from an EMBL/GenBank/DDBJ whole genome shotgun (WGS) entry which is preliminary data.</text>
</comment>
<accession>A0A3M7L0H9</accession>
<keyword evidence="3 7" id="KW-0378">Hydrolase</keyword>
<feature type="compositionally biased region" description="Polar residues" evidence="8">
    <location>
        <begin position="548"/>
        <end position="563"/>
    </location>
</feature>
<dbReference type="GO" id="GO:0000724">
    <property type="term" value="P:double-strand break repair via homologous recombination"/>
    <property type="evidence" value="ECO:0007669"/>
    <property type="project" value="TreeGrafter"/>
</dbReference>
<comment type="subcellular location">
    <subcellularLocation>
        <location evidence="7">Nucleus</location>
    </subcellularLocation>
</comment>
<comment type="catalytic activity">
    <reaction evidence="6 7">
        <text>Couples ATP hydrolysis with the unwinding of duplex DNA by translocating in the 3'-5' direction.</text>
        <dbReference type="EC" id="5.6.2.4"/>
    </reaction>
</comment>
<dbReference type="InterPro" id="IPR027417">
    <property type="entry name" value="P-loop_NTPase"/>
</dbReference>
<keyword evidence="7" id="KW-0539">Nucleus</keyword>
<dbReference type="Gene3D" id="3.40.50.300">
    <property type="entry name" value="P-loop containing nucleotide triphosphate hydrolases"/>
    <property type="match status" value="2"/>
</dbReference>
<dbReference type="PANTHER" id="PTHR13710">
    <property type="entry name" value="DNA HELICASE RECQ FAMILY MEMBER"/>
    <property type="match status" value="1"/>
</dbReference>
<feature type="domain" description="Helicase C-terminal" evidence="10">
    <location>
        <begin position="238"/>
        <end position="386"/>
    </location>
</feature>
<reference evidence="12" key="1">
    <citation type="journal article" date="2018" name="Algal Res.">
        <title>Characterization of plant carbon substrate utilization by Auxenochlorella protothecoides.</title>
        <authorList>
            <person name="Vogler B.W."/>
            <person name="Starkenburg S.R."/>
            <person name="Sudasinghe N."/>
            <person name="Schambach J.Y."/>
            <person name="Rollin J.A."/>
            <person name="Pattathil S."/>
            <person name="Barry A.N."/>
        </authorList>
    </citation>
    <scope>NUCLEOTIDE SEQUENCE [LARGE SCALE GENOMIC DNA]</scope>
    <source>
        <strain evidence="12">UTEX 25</strain>
    </source>
</reference>
<gene>
    <name evidence="11" type="ORF">APUTEX25_000167</name>
</gene>
<feature type="domain" description="Helicase ATP-binding" evidence="9">
    <location>
        <begin position="32"/>
        <end position="209"/>
    </location>
</feature>
<dbReference type="GO" id="GO:0005694">
    <property type="term" value="C:chromosome"/>
    <property type="evidence" value="ECO:0007669"/>
    <property type="project" value="TreeGrafter"/>
</dbReference>
<dbReference type="GO" id="GO:0005634">
    <property type="term" value="C:nucleus"/>
    <property type="evidence" value="ECO:0007669"/>
    <property type="project" value="UniProtKB-SubCell"/>
</dbReference>
<evidence type="ECO:0000259" key="10">
    <source>
        <dbReference type="PROSITE" id="PS51194"/>
    </source>
</evidence>
<comment type="similarity">
    <text evidence="1 7">Belongs to the helicase family. RecQ subfamily.</text>
</comment>
<keyword evidence="2 7" id="KW-0547">Nucleotide-binding</keyword>
<dbReference type="PANTHER" id="PTHR13710:SF155">
    <property type="entry name" value="ATP-DEPENDENT DNA HELICASE Q-LIKE 3"/>
    <property type="match status" value="1"/>
</dbReference>
<organism evidence="11 12">
    <name type="scientific">Auxenochlorella protothecoides</name>
    <name type="common">Green microalga</name>
    <name type="synonym">Chlorella protothecoides</name>
    <dbReference type="NCBI Taxonomy" id="3075"/>
    <lineage>
        <taxon>Eukaryota</taxon>
        <taxon>Viridiplantae</taxon>
        <taxon>Chlorophyta</taxon>
        <taxon>core chlorophytes</taxon>
        <taxon>Trebouxiophyceae</taxon>
        <taxon>Chlorellales</taxon>
        <taxon>Chlorellaceae</taxon>
        <taxon>Auxenochlorella</taxon>
    </lineage>
</organism>
<evidence type="ECO:0000256" key="1">
    <source>
        <dbReference type="ARBA" id="ARBA00005446"/>
    </source>
</evidence>
<protein>
    <recommendedName>
        <fullName evidence="7">ATP-dependent DNA helicase</fullName>
        <ecNumber evidence="7">5.6.2.4</ecNumber>
    </recommendedName>
</protein>
<dbReference type="GO" id="GO:0005737">
    <property type="term" value="C:cytoplasm"/>
    <property type="evidence" value="ECO:0007669"/>
    <property type="project" value="TreeGrafter"/>
</dbReference>
<keyword evidence="5 7" id="KW-0067">ATP-binding</keyword>
<dbReference type="InterPro" id="IPR004589">
    <property type="entry name" value="DNA_helicase_ATP-dep_RecQ"/>
</dbReference>
<dbReference type="FunFam" id="3.40.50.300:FF:001389">
    <property type="entry name" value="ATP-dependent DNA helicase RecQ"/>
    <property type="match status" value="1"/>
</dbReference>
<dbReference type="Proteomes" id="UP000279271">
    <property type="component" value="Unassembled WGS sequence"/>
</dbReference>
<evidence type="ECO:0000313" key="12">
    <source>
        <dbReference type="Proteomes" id="UP000279271"/>
    </source>
</evidence>
<evidence type="ECO:0000256" key="6">
    <source>
        <dbReference type="ARBA" id="ARBA00034617"/>
    </source>
</evidence>
<keyword evidence="4 7" id="KW-0347">Helicase</keyword>
<dbReference type="PROSITE" id="PS51194">
    <property type="entry name" value="HELICASE_CTER"/>
    <property type="match status" value="1"/>
</dbReference>
<evidence type="ECO:0000256" key="3">
    <source>
        <dbReference type="ARBA" id="ARBA00022801"/>
    </source>
</evidence>
<dbReference type="Pfam" id="PF16124">
    <property type="entry name" value="RecQ_Zn_bind"/>
    <property type="match status" value="1"/>
</dbReference>
<dbReference type="NCBIfam" id="TIGR00614">
    <property type="entry name" value="recQ_fam"/>
    <property type="match status" value="1"/>
</dbReference>